<dbReference type="KEGG" id="apln:108735933"/>
<comment type="subcellular location">
    <subcellularLocation>
        <location evidence="1">Mitochondrion membrane</location>
    </subcellularLocation>
</comment>
<feature type="transmembrane region" description="Helical" evidence="6">
    <location>
        <begin position="74"/>
        <end position="92"/>
    </location>
</feature>
<keyword evidence="3 6" id="KW-1133">Transmembrane helix</keyword>
<accession>A0A1W4WT46</accession>
<evidence type="ECO:0000256" key="2">
    <source>
        <dbReference type="ARBA" id="ARBA00022692"/>
    </source>
</evidence>
<dbReference type="GeneID" id="108735933"/>
<keyword evidence="4" id="KW-0496">Mitochondrion</keyword>
<evidence type="ECO:0000313" key="8">
    <source>
        <dbReference type="Proteomes" id="UP000192223"/>
    </source>
</evidence>
<feature type="domain" description="HIG1" evidence="7">
    <location>
        <begin position="9"/>
        <end position="101"/>
    </location>
</feature>
<dbReference type="FunCoup" id="A0A1W4WT46">
    <property type="interactions" value="233"/>
</dbReference>
<dbReference type="GO" id="GO:0097250">
    <property type="term" value="P:mitochondrial respirasome assembly"/>
    <property type="evidence" value="ECO:0007669"/>
    <property type="project" value="TreeGrafter"/>
</dbReference>
<keyword evidence="5 6" id="KW-0472">Membrane</keyword>
<protein>
    <submittedName>
        <fullName evidence="9">HIG1 domain family member 1A, mitochondrial isoform X1</fullName>
    </submittedName>
</protein>
<evidence type="ECO:0000256" key="1">
    <source>
        <dbReference type="ARBA" id="ARBA00004325"/>
    </source>
</evidence>
<evidence type="ECO:0000313" key="9">
    <source>
        <dbReference type="RefSeq" id="XP_018323672.1"/>
    </source>
</evidence>
<dbReference type="InterPro" id="IPR007667">
    <property type="entry name" value="Hypoxia_induced_domain"/>
</dbReference>
<dbReference type="PROSITE" id="PS51503">
    <property type="entry name" value="HIG1"/>
    <property type="match status" value="1"/>
</dbReference>
<evidence type="ECO:0000259" key="7">
    <source>
        <dbReference type="PROSITE" id="PS51503"/>
    </source>
</evidence>
<dbReference type="AlphaFoldDB" id="A0A1W4WT46"/>
<sequence>MIKIRNKASKMSEKNVFVYEQESQSDRLARKSKETPVFPIAIAGCVAAVAYGAYKFKSRGQMSPSVFLMQLRVGAQGIAVGTLTIGLAYTMIQNILHDSKSEQ</sequence>
<evidence type="ECO:0000256" key="4">
    <source>
        <dbReference type="ARBA" id="ARBA00023128"/>
    </source>
</evidence>
<organism evidence="8 9">
    <name type="scientific">Agrilus planipennis</name>
    <name type="common">Emerald ash borer</name>
    <name type="synonym">Agrilus marcopoli</name>
    <dbReference type="NCBI Taxonomy" id="224129"/>
    <lineage>
        <taxon>Eukaryota</taxon>
        <taxon>Metazoa</taxon>
        <taxon>Ecdysozoa</taxon>
        <taxon>Arthropoda</taxon>
        <taxon>Hexapoda</taxon>
        <taxon>Insecta</taxon>
        <taxon>Pterygota</taxon>
        <taxon>Neoptera</taxon>
        <taxon>Endopterygota</taxon>
        <taxon>Coleoptera</taxon>
        <taxon>Polyphaga</taxon>
        <taxon>Elateriformia</taxon>
        <taxon>Buprestoidea</taxon>
        <taxon>Buprestidae</taxon>
        <taxon>Agrilinae</taxon>
        <taxon>Agrilus</taxon>
    </lineage>
</organism>
<dbReference type="OrthoDB" id="10003563at2759"/>
<dbReference type="GO" id="GO:0031966">
    <property type="term" value="C:mitochondrial membrane"/>
    <property type="evidence" value="ECO:0007669"/>
    <property type="project" value="UniProtKB-SubCell"/>
</dbReference>
<dbReference type="PANTHER" id="PTHR12297:SF3">
    <property type="entry name" value="HIG1 DOMAIN FAMILY MEMBER 1A"/>
    <property type="match status" value="1"/>
</dbReference>
<dbReference type="PANTHER" id="PTHR12297">
    <property type="entry name" value="HYPOXIA-INDUCBILE GENE 1 HIG1 -RELATED"/>
    <property type="match status" value="1"/>
</dbReference>
<dbReference type="Gene3D" id="6.10.140.1320">
    <property type="match status" value="1"/>
</dbReference>
<keyword evidence="2 6" id="KW-0812">Transmembrane</keyword>
<keyword evidence="8" id="KW-1185">Reference proteome</keyword>
<reference evidence="9" key="1">
    <citation type="submission" date="2025-08" db="UniProtKB">
        <authorList>
            <consortium name="RefSeq"/>
        </authorList>
    </citation>
    <scope>IDENTIFICATION</scope>
    <source>
        <tissue evidence="9">Entire body</tissue>
    </source>
</reference>
<dbReference type="RefSeq" id="XP_018323672.1">
    <property type="nucleotide sequence ID" value="XM_018468170.1"/>
</dbReference>
<proteinExistence type="predicted"/>
<dbReference type="Proteomes" id="UP000192223">
    <property type="component" value="Unplaced"/>
</dbReference>
<name>A0A1W4WT46_AGRPL</name>
<gene>
    <name evidence="9" type="primary">LOC108735933</name>
</gene>
<evidence type="ECO:0000256" key="6">
    <source>
        <dbReference type="SAM" id="Phobius"/>
    </source>
</evidence>
<dbReference type="InParanoid" id="A0A1W4WT46"/>
<evidence type="ECO:0000256" key="5">
    <source>
        <dbReference type="ARBA" id="ARBA00023136"/>
    </source>
</evidence>
<dbReference type="STRING" id="224129.A0A1W4WT46"/>
<evidence type="ECO:0000256" key="3">
    <source>
        <dbReference type="ARBA" id="ARBA00022989"/>
    </source>
</evidence>
<dbReference type="Pfam" id="PF04588">
    <property type="entry name" value="HIG_1_N"/>
    <property type="match status" value="1"/>
</dbReference>
<dbReference type="InterPro" id="IPR050355">
    <property type="entry name" value="RCF1"/>
</dbReference>
<feature type="transmembrane region" description="Helical" evidence="6">
    <location>
        <begin position="37"/>
        <end position="54"/>
    </location>
</feature>